<sequence length="253" mass="27314">MKLGAVSEGVKAVHTGSGNFLAGVFDLITADPENPAIDNPFFEQNGHDGPSPRTADYFSAMKPLVIGATMGVSMMDIVGITSLVQTGAKGLVWYRLNALFEQLVPPSRRAKPVVYAGWFSYEVAQKAVPAGSLEARLTAIIRQKMYATGMSAMTATTKLTTEGLVGFFVDSAIAWAGPTLDSWFGQDTIVLAQGLHWFAFLETVVGRGQGKGPALRILEVIWKEFALGSVALPKLEDIVREPRGWLVIAERLK</sequence>
<accession>F0IZK7</accession>
<keyword evidence="2" id="KW-1185">Reference proteome</keyword>
<evidence type="ECO:0000313" key="1">
    <source>
        <dbReference type="EMBL" id="BAJ81217.1"/>
    </source>
</evidence>
<evidence type="ECO:0000313" key="2">
    <source>
        <dbReference type="Proteomes" id="UP000007100"/>
    </source>
</evidence>
<reference evidence="1 2" key="1">
    <citation type="submission" date="2010-12" db="EMBL/GenBank/DDBJ databases">
        <title>Whole genome sequence of Acidiphilium multivorum AIU301.</title>
        <authorList>
            <person name="Narita-Yamada S."/>
            <person name="Nakamura S."/>
            <person name="Ito N."/>
            <person name="Takarada H."/>
            <person name="Katano Y."/>
            <person name="Nakazawa H."/>
            <person name="Hosoyama A."/>
            <person name="Yamada R."/>
            <person name="Fujita N."/>
        </authorList>
    </citation>
    <scope>NUCLEOTIDE SEQUENCE [LARGE SCALE GENOMIC DNA]</scope>
    <source>
        <strain evidence="2">DSM 11245 / JCM 8867 / AIU301</strain>
    </source>
</reference>
<name>F0IZK7_ACIMA</name>
<dbReference type="HOGENOM" id="CLU_1036758_0_0_5"/>
<gene>
    <name evidence="1" type="ordered locus">ACMV_18700</name>
</gene>
<dbReference type="AlphaFoldDB" id="F0IZK7"/>
<organism evidence="1 2">
    <name type="scientific">Acidiphilium multivorum (strain DSM 11245 / JCM 8867 / NBRC 100883 / AIU 301)</name>
    <dbReference type="NCBI Taxonomy" id="926570"/>
    <lineage>
        <taxon>Bacteria</taxon>
        <taxon>Pseudomonadati</taxon>
        <taxon>Pseudomonadota</taxon>
        <taxon>Alphaproteobacteria</taxon>
        <taxon>Acetobacterales</taxon>
        <taxon>Acidocellaceae</taxon>
        <taxon>Acidiphilium</taxon>
    </lineage>
</organism>
<protein>
    <submittedName>
        <fullName evidence="1">Uncharacterized protein</fullName>
    </submittedName>
</protein>
<dbReference type="KEGG" id="amv:ACMV_18700"/>
<dbReference type="EMBL" id="AP012035">
    <property type="protein sequence ID" value="BAJ81217.1"/>
    <property type="molecule type" value="Genomic_DNA"/>
</dbReference>
<dbReference type="Proteomes" id="UP000007100">
    <property type="component" value="Chromosome"/>
</dbReference>
<proteinExistence type="predicted"/>